<reference evidence="2" key="1">
    <citation type="submission" date="2020-03" db="EMBL/GenBank/DDBJ databases">
        <title>A high-quality chromosome-level genome assembly of a woody plant with both climbing and erect habits, Rhamnella rubrinervis.</title>
        <authorList>
            <person name="Lu Z."/>
            <person name="Yang Y."/>
            <person name="Zhu X."/>
            <person name="Sun Y."/>
        </authorList>
    </citation>
    <scope>NUCLEOTIDE SEQUENCE</scope>
    <source>
        <strain evidence="2">BYM</strain>
        <tissue evidence="2">Leaf</tissue>
    </source>
</reference>
<sequence>MAKLIITLFTIVLLLSFALSYAAGATPAGPTNSLKITPGGPAFKPTTDITAIKAKQQTAGASKVLDMEDENCERIYGMDDCMARRTRAANFENAQNSQ</sequence>
<feature type="signal peptide" evidence="1">
    <location>
        <begin position="1"/>
        <end position="24"/>
    </location>
</feature>
<feature type="chain" id="PRO_5035428663" description="Phytosulfokine-beta" evidence="1">
    <location>
        <begin position="25"/>
        <end position="98"/>
    </location>
</feature>
<dbReference type="Proteomes" id="UP000796880">
    <property type="component" value="Unassembled WGS sequence"/>
</dbReference>
<proteinExistence type="predicted"/>
<comment type="caution">
    <text evidence="2">The sequence shown here is derived from an EMBL/GenBank/DDBJ whole genome shotgun (WGS) entry which is preliminary data.</text>
</comment>
<evidence type="ECO:0000313" key="3">
    <source>
        <dbReference type="Proteomes" id="UP000796880"/>
    </source>
</evidence>
<name>A0A8K0H8Q1_9ROSA</name>
<dbReference type="AlphaFoldDB" id="A0A8K0H8Q1"/>
<dbReference type="EMBL" id="VOIH02000005">
    <property type="protein sequence ID" value="KAF3447465.1"/>
    <property type="molecule type" value="Genomic_DNA"/>
</dbReference>
<organism evidence="2 3">
    <name type="scientific">Rhamnella rubrinervis</name>
    <dbReference type="NCBI Taxonomy" id="2594499"/>
    <lineage>
        <taxon>Eukaryota</taxon>
        <taxon>Viridiplantae</taxon>
        <taxon>Streptophyta</taxon>
        <taxon>Embryophyta</taxon>
        <taxon>Tracheophyta</taxon>
        <taxon>Spermatophyta</taxon>
        <taxon>Magnoliopsida</taxon>
        <taxon>eudicotyledons</taxon>
        <taxon>Gunneridae</taxon>
        <taxon>Pentapetalae</taxon>
        <taxon>rosids</taxon>
        <taxon>fabids</taxon>
        <taxon>Rosales</taxon>
        <taxon>Rhamnaceae</taxon>
        <taxon>rhamnoid group</taxon>
        <taxon>Rhamneae</taxon>
        <taxon>Rhamnella</taxon>
    </lineage>
</organism>
<evidence type="ECO:0000256" key="1">
    <source>
        <dbReference type="SAM" id="SignalP"/>
    </source>
</evidence>
<gene>
    <name evidence="2" type="ORF">FNV43_RR12651</name>
</gene>
<evidence type="ECO:0000313" key="2">
    <source>
        <dbReference type="EMBL" id="KAF3447465.1"/>
    </source>
</evidence>
<protein>
    <recommendedName>
        <fullName evidence="4">Phytosulfokine-beta</fullName>
    </recommendedName>
</protein>
<accession>A0A8K0H8Q1</accession>
<evidence type="ECO:0008006" key="4">
    <source>
        <dbReference type="Google" id="ProtNLM"/>
    </source>
</evidence>
<keyword evidence="1" id="KW-0732">Signal</keyword>
<keyword evidence="3" id="KW-1185">Reference proteome</keyword>